<dbReference type="Pfam" id="PF03918">
    <property type="entry name" value="CcmH"/>
    <property type="match status" value="1"/>
</dbReference>
<evidence type="ECO:0000256" key="5">
    <source>
        <dbReference type="ARBA" id="ARBA00022748"/>
    </source>
</evidence>
<feature type="signal peptide" evidence="7">
    <location>
        <begin position="1"/>
        <end position="19"/>
    </location>
</feature>
<evidence type="ECO:0000313" key="9">
    <source>
        <dbReference type="EMBL" id="MCG2577180.1"/>
    </source>
</evidence>
<keyword evidence="7" id="KW-0812">Transmembrane</keyword>
<sequence>MRKLIAVALLIFSCAFSTAGEAQRIGEDPVLEAKVQSLAEVLRCLVCQNQNLADSHADLAIDLKNQVRDMLRQGKSEKEIINYMVERYGDFVLYRPPLKTTTWLLWGGPFMLFFGGLGGLFIFLRRRRGQTEAPLDDAQRSTAARLLQG</sequence>
<dbReference type="InterPro" id="IPR038297">
    <property type="entry name" value="CcmH/CycL/NrfF/Ccl2_sf"/>
</dbReference>
<keyword evidence="2 7" id="KW-0349">Heme</keyword>
<comment type="function">
    <text evidence="7">Possible subunit of a heme lyase.</text>
</comment>
<dbReference type="InterPro" id="IPR051263">
    <property type="entry name" value="C-type_cytochrome_biogenesis"/>
</dbReference>
<evidence type="ECO:0000256" key="3">
    <source>
        <dbReference type="ARBA" id="ARBA00022723"/>
    </source>
</evidence>
<dbReference type="CDD" id="cd16378">
    <property type="entry name" value="CcmH_N"/>
    <property type="match status" value="1"/>
</dbReference>
<dbReference type="Proteomes" id="UP001165384">
    <property type="component" value="Unassembled WGS sequence"/>
</dbReference>
<comment type="similarity">
    <text evidence="1 7">Belongs to the CcmH/CycL/Ccl2/NrfF family.</text>
</comment>
<feature type="chain" id="PRO_5044991327" description="Cytochrome c-type biogenesis protein" evidence="7">
    <location>
        <begin position="20"/>
        <end position="149"/>
    </location>
</feature>
<reference evidence="9" key="1">
    <citation type="submission" date="2022-01" db="EMBL/GenBank/DDBJ databases">
        <authorList>
            <person name="Jo J.-H."/>
            <person name="Im W.-T."/>
        </authorList>
    </citation>
    <scope>NUCLEOTIDE SEQUENCE</scope>
    <source>
        <strain evidence="9">XY25</strain>
    </source>
</reference>
<dbReference type="EMBL" id="JAKLTN010000002">
    <property type="protein sequence ID" value="MCG2577180.1"/>
    <property type="molecule type" value="Genomic_DNA"/>
</dbReference>
<evidence type="ECO:0000313" key="10">
    <source>
        <dbReference type="Proteomes" id="UP001165384"/>
    </source>
</evidence>
<evidence type="ECO:0000256" key="1">
    <source>
        <dbReference type="ARBA" id="ARBA00010342"/>
    </source>
</evidence>
<keyword evidence="7" id="KW-0472">Membrane</keyword>
<dbReference type="PANTHER" id="PTHR47870:SF1">
    <property type="entry name" value="CYTOCHROME C-TYPE BIOGENESIS PROTEIN CCMH"/>
    <property type="match status" value="1"/>
</dbReference>
<keyword evidence="6 7" id="KW-0408">Iron</keyword>
<accession>A0ABS9K203</accession>
<comment type="caution">
    <text evidence="9">The sequence shown here is derived from an EMBL/GenBank/DDBJ whole genome shotgun (WGS) entry which is preliminary data.</text>
</comment>
<keyword evidence="10" id="KW-1185">Reference proteome</keyword>
<keyword evidence="4 7" id="KW-0732">Signal</keyword>
<feature type="transmembrane region" description="Helical" evidence="7">
    <location>
        <begin position="103"/>
        <end position="124"/>
    </location>
</feature>
<dbReference type="Gene3D" id="1.10.8.640">
    <property type="entry name" value="Cytochrome C biogenesis protein"/>
    <property type="match status" value="1"/>
</dbReference>
<name>A0ABS9K203_9RHOO</name>
<evidence type="ECO:0000256" key="4">
    <source>
        <dbReference type="ARBA" id="ARBA00022729"/>
    </source>
</evidence>
<dbReference type="PANTHER" id="PTHR47870">
    <property type="entry name" value="CYTOCHROME C-TYPE BIOGENESIS PROTEIN CCMH"/>
    <property type="match status" value="1"/>
</dbReference>
<keyword evidence="5" id="KW-0201">Cytochrome c-type biogenesis</keyword>
<feature type="domain" description="CcmH/CycL/Ccl2/NrfF N-terminal" evidence="8">
    <location>
        <begin position="9"/>
        <end position="147"/>
    </location>
</feature>
<evidence type="ECO:0000256" key="7">
    <source>
        <dbReference type="RuleBase" id="RU364112"/>
    </source>
</evidence>
<dbReference type="InterPro" id="IPR005616">
    <property type="entry name" value="CcmH/CycL/Ccl2/NrfF_N"/>
</dbReference>
<evidence type="ECO:0000259" key="8">
    <source>
        <dbReference type="Pfam" id="PF03918"/>
    </source>
</evidence>
<keyword evidence="7" id="KW-1133">Transmembrane helix</keyword>
<dbReference type="RefSeq" id="WP_275709986.1">
    <property type="nucleotide sequence ID" value="NZ_JAKLTN010000002.1"/>
</dbReference>
<protein>
    <recommendedName>
        <fullName evidence="7">Cytochrome c-type biogenesis protein</fullName>
    </recommendedName>
</protein>
<proteinExistence type="inferred from homology"/>
<gene>
    <name evidence="9" type="ORF">LZ012_09235</name>
</gene>
<keyword evidence="3 7" id="KW-0479">Metal-binding</keyword>
<evidence type="ECO:0000256" key="6">
    <source>
        <dbReference type="ARBA" id="ARBA00023004"/>
    </source>
</evidence>
<evidence type="ECO:0000256" key="2">
    <source>
        <dbReference type="ARBA" id="ARBA00022617"/>
    </source>
</evidence>
<organism evidence="9 10">
    <name type="scientific">Dechloromonas hankyongensis</name>
    <dbReference type="NCBI Taxonomy" id="2908002"/>
    <lineage>
        <taxon>Bacteria</taxon>
        <taxon>Pseudomonadati</taxon>
        <taxon>Pseudomonadota</taxon>
        <taxon>Betaproteobacteria</taxon>
        <taxon>Rhodocyclales</taxon>
        <taxon>Azonexaceae</taxon>
        <taxon>Dechloromonas</taxon>
    </lineage>
</organism>